<dbReference type="KEGG" id="pprf:DPRO_0739"/>
<dbReference type="Gene3D" id="2.30.30.760">
    <property type="match status" value="1"/>
</dbReference>
<evidence type="ECO:0000313" key="3">
    <source>
        <dbReference type="Proteomes" id="UP000219215"/>
    </source>
</evidence>
<organism evidence="2 3">
    <name type="scientific">Pseudodesulfovibrio profundus</name>
    <dbReference type="NCBI Taxonomy" id="57320"/>
    <lineage>
        <taxon>Bacteria</taxon>
        <taxon>Pseudomonadati</taxon>
        <taxon>Thermodesulfobacteriota</taxon>
        <taxon>Desulfovibrionia</taxon>
        <taxon>Desulfovibrionales</taxon>
        <taxon>Desulfovibrionaceae</taxon>
    </lineage>
</organism>
<dbReference type="PANTHER" id="PTHR36307">
    <property type="entry name" value="FLAGELLA BASAL BODY P-RING FORMATION PROTEIN FLGA"/>
    <property type="match status" value="1"/>
</dbReference>
<dbReference type="CDD" id="cd11614">
    <property type="entry name" value="SAF_CpaB_FlgA_like"/>
    <property type="match status" value="1"/>
</dbReference>
<accession>A0A2C8F541</accession>
<keyword evidence="3" id="KW-1185">Reference proteome</keyword>
<dbReference type="EMBL" id="LT907975">
    <property type="protein sequence ID" value="SOB57626.1"/>
    <property type="molecule type" value="Genomic_DNA"/>
</dbReference>
<dbReference type="OrthoDB" id="5447076at2"/>
<dbReference type="InterPro" id="IPR039246">
    <property type="entry name" value="Flagellar_FlgA"/>
</dbReference>
<dbReference type="Proteomes" id="UP000219215">
    <property type="component" value="Chromosome DPRO"/>
</dbReference>
<keyword evidence="2" id="KW-0282">Flagellum</keyword>
<dbReference type="PANTHER" id="PTHR36307:SF1">
    <property type="entry name" value="FLAGELLA BASAL BODY P-RING FORMATION PROTEIN FLGA"/>
    <property type="match status" value="1"/>
</dbReference>
<dbReference type="GO" id="GO:0044780">
    <property type="term" value="P:bacterial-type flagellum assembly"/>
    <property type="evidence" value="ECO:0007669"/>
    <property type="project" value="InterPro"/>
</dbReference>
<name>A0A2C8F541_9BACT</name>
<keyword evidence="2" id="KW-0966">Cell projection</keyword>
<dbReference type="AlphaFoldDB" id="A0A2C8F541"/>
<protein>
    <submittedName>
        <fullName evidence="2">Flagella basal body P-ring formation protein FlgA</fullName>
    </submittedName>
</protein>
<proteinExistence type="predicted"/>
<dbReference type="RefSeq" id="WP_097010841.1">
    <property type="nucleotide sequence ID" value="NZ_LT907975.1"/>
</dbReference>
<reference evidence="3" key="1">
    <citation type="submission" date="2017-09" db="EMBL/GenBank/DDBJ databases">
        <authorList>
            <person name="Regsiter A."/>
            <person name="William W."/>
        </authorList>
    </citation>
    <scope>NUCLEOTIDE SEQUENCE [LARGE SCALE GENOMIC DNA]</scope>
    <source>
        <strain evidence="3">500-1</strain>
    </source>
</reference>
<keyword evidence="2" id="KW-0969">Cilium</keyword>
<dbReference type="NCBIfam" id="TIGR03170">
    <property type="entry name" value="flgA_cterm"/>
    <property type="match status" value="1"/>
</dbReference>
<evidence type="ECO:0000313" key="2">
    <source>
        <dbReference type="EMBL" id="SOB57626.1"/>
    </source>
</evidence>
<dbReference type="Pfam" id="PF13144">
    <property type="entry name" value="ChapFlgA"/>
    <property type="match status" value="1"/>
</dbReference>
<dbReference type="InterPro" id="IPR017585">
    <property type="entry name" value="SAF_FlgA"/>
</dbReference>
<sequence length="334" mass="36818">MQNAKGTNRMKTGLYMMALIGIMVLGSAPMLGAASGPGQNWRLMVKSAACVQGPRVLLGEIADPLPGVDARTWATLSKHKLWKASDKRGRPVTVSRDKLHQVLKHYMGTMVNNLVLPSQLTVQTGGKVVDAEELRNRVVAFLTPRAKDLGGEVVFKDLNLPMHFFFDNEYDKLSINLTDTIKPGRNQIQLKAVSSEGKILSSKAGTVFLNVWKAVPVAAKPLNRNERVTKDKVTFMRVNLAYKPELWDGTGGPWRMTRTLGRGQPFTATHLEPVPLIERGEKVTLVYKNDRIQLSIKAEALGEAGMGQQVGVRNLQSKRTVRGTVVGDNMVLVR</sequence>
<feature type="domain" description="Flagella basal body P-ring formation protein FlgA SAF" evidence="1">
    <location>
        <begin position="214"/>
        <end position="333"/>
    </location>
</feature>
<evidence type="ECO:0000259" key="1">
    <source>
        <dbReference type="Pfam" id="PF13144"/>
    </source>
</evidence>
<gene>
    <name evidence="2" type="primary">flgA</name>
    <name evidence="2" type="ORF">DPRO_0739</name>
</gene>